<dbReference type="AlphaFoldDB" id="A0A1G5S4U5"/>
<dbReference type="PRINTS" id="PR00413">
    <property type="entry name" value="HADHALOGNASE"/>
</dbReference>
<dbReference type="SFLD" id="SFLDG01135">
    <property type="entry name" value="C1.5.6:_HAD__Beta-PGM__Phospha"/>
    <property type="match status" value="1"/>
</dbReference>
<reference evidence="1 2" key="1">
    <citation type="submission" date="2016-10" db="EMBL/GenBank/DDBJ databases">
        <authorList>
            <person name="de Groot N.N."/>
        </authorList>
    </citation>
    <scope>NUCLEOTIDE SEQUENCE [LARGE SCALE GENOMIC DNA]</scope>
    <source>
        <strain evidence="1 2">DSM 2784</strain>
    </source>
</reference>
<dbReference type="SUPFAM" id="SSF56784">
    <property type="entry name" value="HAD-like"/>
    <property type="match status" value="1"/>
</dbReference>
<dbReference type="NCBIfam" id="TIGR01509">
    <property type="entry name" value="HAD-SF-IA-v3"/>
    <property type="match status" value="1"/>
</dbReference>
<protein>
    <submittedName>
        <fullName evidence="1">Pyrophosphatase PpaX</fullName>
    </submittedName>
</protein>
<dbReference type="EMBL" id="FMWL01000013">
    <property type="protein sequence ID" value="SCZ80539.1"/>
    <property type="molecule type" value="Genomic_DNA"/>
</dbReference>
<dbReference type="InterPro" id="IPR023214">
    <property type="entry name" value="HAD_sf"/>
</dbReference>
<accession>A0A1G5S4U5</accession>
<evidence type="ECO:0000313" key="2">
    <source>
        <dbReference type="Proteomes" id="UP000199208"/>
    </source>
</evidence>
<dbReference type="Proteomes" id="UP000199208">
    <property type="component" value="Unassembled WGS sequence"/>
</dbReference>
<evidence type="ECO:0000313" key="1">
    <source>
        <dbReference type="EMBL" id="SCZ80539.1"/>
    </source>
</evidence>
<gene>
    <name evidence="1" type="ORF">SAMN03080599_02311</name>
</gene>
<dbReference type="InterPro" id="IPR006439">
    <property type="entry name" value="HAD-SF_hydro_IA"/>
</dbReference>
<dbReference type="InterPro" id="IPR041492">
    <property type="entry name" value="HAD_2"/>
</dbReference>
<dbReference type="Pfam" id="PF13419">
    <property type="entry name" value="HAD_2"/>
    <property type="match status" value="1"/>
</dbReference>
<dbReference type="GO" id="GO:0006281">
    <property type="term" value="P:DNA repair"/>
    <property type="evidence" value="ECO:0007669"/>
    <property type="project" value="TreeGrafter"/>
</dbReference>
<name>A0A1G5S4U5_9FIRM</name>
<dbReference type="Gene3D" id="1.10.150.240">
    <property type="entry name" value="Putative phosphatase, domain 2"/>
    <property type="match status" value="1"/>
</dbReference>
<dbReference type="NCBIfam" id="TIGR01549">
    <property type="entry name" value="HAD-SF-IA-v1"/>
    <property type="match status" value="1"/>
</dbReference>
<keyword evidence="2" id="KW-1185">Reference proteome</keyword>
<dbReference type="STRING" id="1120920.SAMN03080599_02311"/>
<dbReference type="PANTHER" id="PTHR43434:SF26">
    <property type="entry name" value="PYROPHOSPHATASE PPAX"/>
    <property type="match status" value="1"/>
</dbReference>
<dbReference type="SFLD" id="SFLDS00003">
    <property type="entry name" value="Haloacid_Dehalogenase"/>
    <property type="match status" value="1"/>
</dbReference>
<dbReference type="Gene3D" id="3.40.50.1000">
    <property type="entry name" value="HAD superfamily/HAD-like"/>
    <property type="match status" value="1"/>
</dbReference>
<sequence length="217" mass="24784">MIDTIIFDFDGTIIDTNFIIERGLNLFSRAYRGTRLSPKELEQLTGRPLFDQMAAIQPHRAEEMTDRFRKWYAQRHDELTQAFNGMDELFEDLRQLDFKLAIVTNNSREGVQMGLEHLGMNHLFQAVITCDDVLEKKPSPEGVHLALKLLNARPEEAIFIGDSSGDLIASRRAGVVNVLVGWSSIKRELLLTHQPDFIIEHPLELLEVVSLMEQQIA</sequence>
<dbReference type="PANTHER" id="PTHR43434">
    <property type="entry name" value="PHOSPHOGLYCOLATE PHOSPHATASE"/>
    <property type="match status" value="1"/>
</dbReference>
<dbReference type="InterPro" id="IPR050155">
    <property type="entry name" value="HAD-like_hydrolase_sf"/>
</dbReference>
<dbReference type="InterPro" id="IPR036412">
    <property type="entry name" value="HAD-like_sf"/>
</dbReference>
<organism evidence="1 2">
    <name type="scientific">Acidaminobacter hydrogenoformans DSM 2784</name>
    <dbReference type="NCBI Taxonomy" id="1120920"/>
    <lineage>
        <taxon>Bacteria</taxon>
        <taxon>Bacillati</taxon>
        <taxon>Bacillota</taxon>
        <taxon>Clostridia</taxon>
        <taxon>Peptostreptococcales</taxon>
        <taxon>Acidaminobacteraceae</taxon>
        <taxon>Acidaminobacter</taxon>
    </lineage>
</organism>
<dbReference type="GO" id="GO:0008967">
    <property type="term" value="F:phosphoglycolate phosphatase activity"/>
    <property type="evidence" value="ECO:0007669"/>
    <property type="project" value="TreeGrafter"/>
</dbReference>
<dbReference type="SFLD" id="SFLDG01129">
    <property type="entry name" value="C1.5:_HAD__Beta-PGM__Phosphata"/>
    <property type="match status" value="1"/>
</dbReference>
<proteinExistence type="predicted"/>
<dbReference type="GO" id="GO:0005829">
    <property type="term" value="C:cytosol"/>
    <property type="evidence" value="ECO:0007669"/>
    <property type="project" value="TreeGrafter"/>
</dbReference>
<dbReference type="InterPro" id="IPR023198">
    <property type="entry name" value="PGP-like_dom2"/>
</dbReference>